<evidence type="ECO:0000256" key="2">
    <source>
        <dbReference type="ARBA" id="ARBA00022670"/>
    </source>
</evidence>
<dbReference type="PRINTS" id="PR00786">
    <property type="entry name" value="NEPRILYSIN"/>
</dbReference>
<dbReference type="PANTHER" id="PTHR11733">
    <property type="entry name" value="ZINC METALLOPROTEASE FAMILY M13 NEPRILYSIN-RELATED"/>
    <property type="match status" value="1"/>
</dbReference>
<dbReference type="InterPro" id="IPR042089">
    <property type="entry name" value="Peptidase_M13_dom_2"/>
</dbReference>
<keyword evidence="6" id="KW-0482">Metalloprotease</keyword>
<comment type="cofactor">
    <cofactor evidence="1">
        <name>Zn(2+)</name>
        <dbReference type="ChEBI" id="CHEBI:29105"/>
    </cofactor>
</comment>
<dbReference type="CDD" id="cd08662">
    <property type="entry name" value="M13"/>
    <property type="match status" value="1"/>
</dbReference>
<evidence type="ECO:0000313" key="9">
    <source>
        <dbReference type="Proteomes" id="UP000050795"/>
    </source>
</evidence>
<dbReference type="PROSITE" id="PS51885">
    <property type="entry name" value="NEPRILYSIN"/>
    <property type="match status" value="1"/>
</dbReference>
<evidence type="ECO:0000313" key="10">
    <source>
        <dbReference type="WBParaSite" id="TREG1_64160.1"/>
    </source>
</evidence>
<evidence type="ECO:0008006" key="11">
    <source>
        <dbReference type="Google" id="ProtNLM"/>
    </source>
</evidence>
<dbReference type="InterPro" id="IPR008753">
    <property type="entry name" value="Peptidase_M13_N"/>
</dbReference>
<dbReference type="InterPro" id="IPR000718">
    <property type="entry name" value="Peptidase_M13"/>
</dbReference>
<keyword evidence="9" id="KW-1185">Reference proteome</keyword>
<evidence type="ECO:0000259" key="8">
    <source>
        <dbReference type="Pfam" id="PF05649"/>
    </source>
</evidence>
<dbReference type="GO" id="GO:0016485">
    <property type="term" value="P:protein processing"/>
    <property type="evidence" value="ECO:0007669"/>
    <property type="project" value="TreeGrafter"/>
</dbReference>
<proteinExistence type="predicted"/>
<evidence type="ECO:0000256" key="6">
    <source>
        <dbReference type="ARBA" id="ARBA00023049"/>
    </source>
</evidence>
<dbReference type="Pfam" id="PF01431">
    <property type="entry name" value="Peptidase_M13"/>
    <property type="match status" value="1"/>
</dbReference>
<dbReference type="Pfam" id="PF05649">
    <property type="entry name" value="Peptidase_M13_N"/>
    <property type="match status" value="1"/>
</dbReference>
<dbReference type="SUPFAM" id="SSF55486">
    <property type="entry name" value="Metalloproteases ('zincins'), catalytic domain"/>
    <property type="match status" value="1"/>
</dbReference>
<dbReference type="PANTHER" id="PTHR11733:SF240">
    <property type="entry name" value="GH14155P-RELATED"/>
    <property type="match status" value="1"/>
</dbReference>
<name>A0AA85K629_TRIRE</name>
<evidence type="ECO:0000256" key="3">
    <source>
        <dbReference type="ARBA" id="ARBA00022723"/>
    </source>
</evidence>
<protein>
    <recommendedName>
        <fullName evidence="11">Peptidase_M13 domain-containing protein</fullName>
    </recommendedName>
</protein>
<feature type="domain" description="Peptidase M13 N-terminal" evidence="8">
    <location>
        <begin position="2"/>
        <end position="171"/>
    </location>
</feature>
<keyword evidence="3" id="KW-0479">Metal-binding</keyword>
<dbReference type="InterPro" id="IPR018497">
    <property type="entry name" value="Peptidase_M13_C"/>
</dbReference>
<keyword evidence="2" id="KW-0645">Protease</keyword>
<dbReference type="Gene3D" id="1.10.1380.10">
    <property type="entry name" value="Neutral endopeptidase , domain2"/>
    <property type="match status" value="1"/>
</dbReference>
<dbReference type="GO" id="GO:0004222">
    <property type="term" value="F:metalloendopeptidase activity"/>
    <property type="evidence" value="ECO:0007669"/>
    <property type="project" value="InterPro"/>
</dbReference>
<evidence type="ECO:0000256" key="5">
    <source>
        <dbReference type="ARBA" id="ARBA00022833"/>
    </source>
</evidence>
<reference evidence="9" key="1">
    <citation type="submission" date="2022-06" db="EMBL/GenBank/DDBJ databases">
        <authorList>
            <person name="Berger JAMES D."/>
            <person name="Berger JAMES D."/>
        </authorList>
    </citation>
    <scope>NUCLEOTIDE SEQUENCE [LARGE SCALE GENOMIC DNA]</scope>
</reference>
<evidence type="ECO:0000256" key="4">
    <source>
        <dbReference type="ARBA" id="ARBA00022801"/>
    </source>
</evidence>
<dbReference type="Proteomes" id="UP000050795">
    <property type="component" value="Unassembled WGS sequence"/>
</dbReference>
<dbReference type="InterPro" id="IPR024079">
    <property type="entry name" value="MetalloPept_cat_dom_sf"/>
</dbReference>
<sequence length="445" mass="51524">MNELKSICPLMNWEKLFEKLFQQIGLKGYRKFSLRISDTTALQHQCALHEIELSTPTGKSTIQNMAIMDFMAYQDTTIDFEVESSESVNAEMDSQLSPKFSAFCMKRLRDTFPWTLERHYVARYLKESQRNEVLNMVDEIKKTLYDSIEELAWLSDDMKRFATDKISKIETFALFDGMETYEEKENLSTIYRLQYPIREDTYILNEYYALKAKVLDTYRKPLFGLQEKLDAEEATYIPAASYSPTENRIYINGAILNLPIYNDNQTIYEKYGGLGWYIAHELLHAIDTSGILVDENGSQRPYSTSHNEFLTILKQTECLRKQYKNYNYTSEKSATIGSQDEILSDNGGLRIAYKTLQRLTRNFTNGADENTNSSLASEQSFFHNFAQIFCEKYNSEGLIEHMTDADHVLGHYRLVGTLSNSENFARAYNCPVDSPMNPSVKCHVW</sequence>
<dbReference type="AlphaFoldDB" id="A0AA85K629"/>
<evidence type="ECO:0000256" key="1">
    <source>
        <dbReference type="ARBA" id="ARBA00001947"/>
    </source>
</evidence>
<dbReference type="Gene3D" id="3.40.390.10">
    <property type="entry name" value="Collagenase (Catalytic Domain)"/>
    <property type="match status" value="1"/>
</dbReference>
<dbReference type="GO" id="GO:0005886">
    <property type="term" value="C:plasma membrane"/>
    <property type="evidence" value="ECO:0007669"/>
    <property type="project" value="TreeGrafter"/>
</dbReference>
<evidence type="ECO:0000259" key="7">
    <source>
        <dbReference type="Pfam" id="PF01431"/>
    </source>
</evidence>
<accession>A0AA85K629</accession>
<keyword evidence="4" id="KW-0378">Hydrolase</keyword>
<organism evidence="9 10">
    <name type="scientific">Trichobilharzia regenti</name>
    <name type="common">Nasal bird schistosome</name>
    <dbReference type="NCBI Taxonomy" id="157069"/>
    <lineage>
        <taxon>Eukaryota</taxon>
        <taxon>Metazoa</taxon>
        <taxon>Spiralia</taxon>
        <taxon>Lophotrochozoa</taxon>
        <taxon>Platyhelminthes</taxon>
        <taxon>Trematoda</taxon>
        <taxon>Digenea</taxon>
        <taxon>Strigeidida</taxon>
        <taxon>Schistosomatoidea</taxon>
        <taxon>Schistosomatidae</taxon>
        <taxon>Trichobilharzia</taxon>
    </lineage>
</organism>
<dbReference type="GO" id="GO:0046872">
    <property type="term" value="F:metal ion binding"/>
    <property type="evidence" value="ECO:0007669"/>
    <property type="project" value="UniProtKB-KW"/>
</dbReference>
<dbReference type="WBParaSite" id="TREG1_64160.1">
    <property type="protein sequence ID" value="TREG1_64160.1"/>
    <property type="gene ID" value="TREG1_64160"/>
</dbReference>
<reference evidence="10" key="2">
    <citation type="submission" date="2023-11" db="UniProtKB">
        <authorList>
            <consortium name="WormBaseParasite"/>
        </authorList>
    </citation>
    <scope>IDENTIFICATION</scope>
</reference>
<keyword evidence="5" id="KW-0862">Zinc</keyword>
<feature type="domain" description="Peptidase M13 C-terminal" evidence="7">
    <location>
        <begin position="240"/>
        <end position="444"/>
    </location>
</feature>